<name>A0ABP8QH62_9GAMM</name>
<evidence type="ECO:0000313" key="1">
    <source>
        <dbReference type="EMBL" id="GAA4503340.1"/>
    </source>
</evidence>
<comment type="caution">
    <text evidence="1">The sequence shown here is derived from an EMBL/GenBank/DDBJ whole genome shotgun (WGS) entry which is preliminary data.</text>
</comment>
<gene>
    <name evidence="1" type="ORF">GCM10023095_29440</name>
</gene>
<keyword evidence="2" id="KW-1185">Reference proteome</keyword>
<accession>A0ABP8QH62</accession>
<proteinExistence type="predicted"/>
<dbReference type="EMBL" id="BAABFC010000024">
    <property type="protein sequence ID" value="GAA4503340.1"/>
    <property type="molecule type" value="Genomic_DNA"/>
</dbReference>
<protein>
    <submittedName>
        <fullName evidence="1">Uncharacterized protein</fullName>
    </submittedName>
</protein>
<sequence>MNQQGIAMKLFDTLQQLLGMQDKGSLHAVTEQDHQQALIKERADLCQSLDADPVEQTVSRDNARDIIFLGWQIANVEERHAKDNRRLAYLKLFRTRSDKYVCQRMTLIDDEEKHYQAVTVDDMDGVRQFFGDDRLAQALYQFAGVATPAH</sequence>
<evidence type="ECO:0000313" key="2">
    <source>
        <dbReference type="Proteomes" id="UP001501321"/>
    </source>
</evidence>
<reference evidence="2" key="1">
    <citation type="journal article" date="2019" name="Int. J. Syst. Evol. Microbiol.">
        <title>The Global Catalogue of Microorganisms (GCM) 10K type strain sequencing project: providing services to taxonomists for standard genome sequencing and annotation.</title>
        <authorList>
            <consortium name="The Broad Institute Genomics Platform"/>
            <consortium name="The Broad Institute Genome Sequencing Center for Infectious Disease"/>
            <person name="Wu L."/>
            <person name="Ma J."/>
        </authorList>
    </citation>
    <scope>NUCLEOTIDE SEQUENCE [LARGE SCALE GENOMIC DNA]</scope>
    <source>
        <strain evidence="2">JCM 32226</strain>
    </source>
</reference>
<organism evidence="1 2">
    <name type="scientific">Pseudaeromonas paramecii</name>
    <dbReference type="NCBI Taxonomy" id="2138166"/>
    <lineage>
        <taxon>Bacteria</taxon>
        <taxon>Pseudomonadati</taxon>
        <taxon>Pseudomonadota</taxon>
        <taxon>Gammaproteobacteria</taxon>
        <taxon>Aeromonadales</taxon>
        <taxon>Aeromonadaceae</taxon>
        <taxon>Pseudaeromonas</taxon>
    </lineage>
</organism>
<dbReference type="Proteomes" id="UP001501321">
    <property type="component" value="Unassembled WGS sequence"/>
</dbReference>